<evidence type="ECO:0000259" key="8">
    <source>
        <dbReference type="PROSITE" id="PS50835"/>
    </source>
</evidence>
<dbReference type="FunCoup" id="G0MWD9">
    <property type="interactions" value="805"/>
</dbReference>
<dbReference type="OrthoDB" id="6138780at2759"/>
<keyword evidence="5" id="KW-1015">Disulfide bond</keyword>
<evidence type="ECO:0000256" key="5">
    <source>
        <dbReference type="ARBA" id="ARBA00023157"/>
    </source>
</evidence>
<feature type="chain" id="PRO_5003404675" evidence="7">
    <location>
        <begin position="17"/>
        <end position="252"/>
    </location>
</feature>
<evidence type="ECO:0000256" key="2">
    <source>
        <dbReference type="ARBA" id="ARBA00022525"/>
    </source>
</evidence>
<keyword evidence="4" id="KW-0677">Repeat</keyword>
<evidence type="ECO:0000256" key="3">
    <source>
        <dbReference type="ARBA" id="ARBA00022729"/>
    </source>
</evidence>
<dbReference type="InParanoid" id="G0MWD9"/>
<keyword evidence="2" id="KW-0964">Secreted</keyword>
<dbReference type="eggNOG" id="KOG3510">
    <property type="taxonomic scope" value="Eukaryota"/>
</dbReference>
<dbReference type="CDD" id="cd00096">
    <property type="entry name" value="Ig"/>
    <property type="match status" value="1"/>
</dbReference>
<dbReference type="STRING" id="135651.G0MWD9"/>
<dbReference type="SMART" id="SM00409">
    <property type="entry name" value="IG"/>
    <property type="match status" value="2"/>
</dbReference>
<dbReference type="Gene3D" id="2.60.40.10">
    <property type="entry name" value="Immunoglobulins"/>
    <property type="match status" value="2"/>
</dbReference>
<keyword evidence="3 7" id="KW-0732">Signal</keyword>
<dbReference type="GO" id="GO:0007411">
    <property type="term" value="P:axon guidance"/>
    <property type="evidence" value="ECO:0007669"/>
    <property type="project" value="TreeGrafter"/>
</dbReference>
<evidence type="ECO:0000313" key="10">
    <source>
        <dbReference type="Proteomes" id="UP000008068"/>
    </source>
</evidence>
<comment type="subcellular location">
    <subcellularLocation>
        <location evidence="1">Secreted</location>
    </subcellularLocation>
</comment>
<evidence type="ECO:0000256" key="6">
    <source>
        <dbReference type="ARBA" id="ARBA00023319"/>
    </source>
</evidence>
<dbReference type="EMBL" id="GL379816">
    <property type="protein sequence ID" value="EGT45891.1"/>
    <property type="molecule type" value="Genomic_DNA"/>
</dbReference>
<dbReference type="Proteomes" id="UP000008068">
    <property type="component" value="Unassembled WGS sequence"/>
</dbReference>
<dbReference type="GO" id="GO:0098632">
    <property type="term" value="F:cell-cell adhesion mediator activity"/>
    <property type="evidence" value="ECO:0007669"/>
    <property type="project" value="TreeGrafter"/>
</dbReference>
<evidence type="ECO:0000313" key="9">
    <source>
        <dbReference type="EMBL" id="EGT45891.1"/>
    </source>
</evidence>
<evidence type="ECO:0000256" key="1">
    <source>
        <dbReference type="ARBA" id="ARBA00004613"/>
    </source>
</evidence>
<dbReference type="InterPro" id="IPR003598">
    <property type="entry name" value="Ig_sub2"/>
</dbReference>
<dbReference type="GO" id="GO:0030424">
    <property type="term" value="C:axon"/>
    <property type="evidence" value="ECO:0007669"/>
    <property type="project" value="TreeGrafter"/>
</dbReference>
<name>G0MWD9_CAEBE</name>
<sequence>MSLLAFLVFNLALVLAHPPHRVELATAKLAREVDGHRLTGKPMLKVTSPLEDMKITPGASYTLYCEILSVPSAAVQWLFNGKRIQGSMELNVEEKMLNLRHKYVESGILASTYTIENPSEKDSGVYTCVAYNGHDTVRSDAEIEVVGDETAEVKPTEGAAPRIVQWTESRFEMQGNVATLVCRSNTPSEWTWTFEGEKINSKIGRYQIMPYGDLRIYDIAWEDMGEYFCTARNQFGEIRQETFLYPTAKKEE</sequence>
<dbReference type="FunFam" id="2.60.40.10:FF:002402">
    <property type="entry name" value="Zwei Ig domain protein zig-4"/>
    <property type="match status" value="1"/>
</dbReference>
<keyword evidence="6" id="KW-0393">Immunoglobulin domain</keyword>
<dbReference type="HOGENOM" id="CLU_072416_1_0_1"/>
<dbReference type="InterPro" id="IPR007110">
    <property type="entry name" value="Ig-like_dom"/>
</dbReference>
<dbReference type="SMART" id="SM00408">
    <property type="entry name" value="IGc2"/>
    <property type="match status" value="2"/>
</dbReference>
<dbReference type="InterPro" id="IPR036179">
    <property type="entry name" value="Ig-like_dom_sf"/>
</dbReference>
<feature type="domain" description="Ig-like" evidence="8">
    <location>
        <begin position="42"/>
        <end position="144"/>
    </location>
</feature>
<dbReference type="GO" id="GO:0070593">
    <property type="term" value="P:dendrite self-avoidance"/>
    <property type="evidence" value="ECO:0007669"/>
    <property type="project" value="TreeGrafter"/>
</dbReference>
<evidence type="ECO:0000256" key="7">
    <source>
        <dbReference type="SAM" id="SignalP"/>
    </source>
</evidence>
<dbReference type="Pfam" id="PF07679">
    <property type="entry name" value="I-set"/>
    <property type="match status" value="1"/>
</dbReference>
<dbReference type="PANTHER" id="PTHR10075">
    <property type="entry name" value="BASIGIN RELATED"/>
    <property type="match status" value="1"/>
</dbReference>
<dbReference type="AlphaFoldDB" id="G0MWD9"/>
<accession>G0MWD9</accession>
<evidence type="ECO:0000256" key="4">
    <source>
        <dbReference type="ARBA" id="ARBA00022737"/>
    </source>
</evidence>
<dbReference type="GO" id="GO:0005576">
    <property type="term" value="C:extracellular region"/>
    <property type="evidence" value="ECO:0007669"/>
    <property type="project" value="UniProtKB-SubCell"/>
</dbReference>
<dbReference type="InterPro" id="IPR013098">
    <property type="entry name" value="Ig_I-set"/>
</dbReference>
<dbReference type="InterPro" id="IPR003599">
    <property type="entry name" value="Ig_sub"/>
</dbReference>
<dbReference type="FunFam" id="2.60.40.10:FF:001749">
    <property type="entry name" value="Neural/ectodermal development factor IMP-L2"/>
    <property type="match status" value="1"/>
</dbReference>
<dbReference type="SUPFAM" id="SSF48726">
    <property type="entry name" value="Immunoglobulin"/>
    <property type="match status" value="2"/>
</dbReference>
<dbReference type="PROSITE" id="PS50835">
    <property type="entry name" value="IG_LIKE"/>
    <property type="match status" value="2"/>
</dbReference>
<gene>
    <name evidence="9" type="primary">Cbn-zig-4</name>
    <name evidence="9" type="ORF">CAEBREN_18418</name>
</gene>
<reference evidence="10" key="1">
    <citation type="submission" date="2011-07" db="EMBL/GenBank/DDBJ databases">
        <authorList>
            <consortium name="Caenorhabditis brenneri Sequencing and Analysis Consortium"/>
            <person name="Wilson R.K."/>
        </authorList>
    </citation>
    <scope>NUCLEOTIDE SEQUENCE [LARGE SCALE GENOMIC DNA]</scope>
    <source>
        <strain evidence="10">PB2801</strain>
    </source>
</reference>
<keyword evidence="10" id="KW-1185">Reference proteome</keyword>
<dbReference type="GO" id="GO:0007156">
    <property type="term" value="P:homophilic cell adhesion via plasma membrane adhesion molecules"/>
    <property type="evidence" value="ECO:0007669"/>
    <property type="project" value="TreeGrafter"/>
</dbReference>
<dbReference type="OMA" id="DEYSTHF"/>
<dbReference type="PANTHER" id="PTHR10075:SF101">
    <property type="entry name" value="ZWEI IG DOMAIN PROTEIN ZIG-3"/>
    <property type="match status" value="1"/>
</dbReference>
<feature type="domain" description="Ig-like" evidence="8">
    <location>
        <begin position="161"/>
        <end position="245"/>
    </location>
</feature>
<protein>
    <submittedName>
        <fullName evidence="9">CBN-ZIG-4 protein</fullName>
    </submittedName>
</protein>
<feature type="signal peptide" evidence="7">
    <location>
        <begin position="1"/>
        <end position="16"/>
    </location>
</feature>
<organism evidence="10">
    <name type="scientific">Caenorhabditis brenneri</name>
    <name type="common">Nematode worm</name>
    <dbReference type="NCBI Taxonomy" id="135651"/>
    <lineage>
        <taxon>Eukaryota</taxon>
        <taxon>Metazoa</taxon>
        <taxon>Ecdysozoa</taxon>
        <taxon>Nematoda</taxon>
        <taxon>Chromadorea</taxon>
        <taxon>Rhabditida</taxon>
        <taxon>Rhabditina</taxon>
        <taxon>Rhabditomorpha</taxon>
        <taxon>Rhabditoidea</taxon>
        <taxon>Rhabditidae</taxon>
        <taxon>Peloderinae</taxon>
        <taxon>Caenorhabditis</taxon>
    </lineage>
</organism>
<dbReference type="InterPro" id="IPR013783">
    <property type="entry name" value="Ig-like_fold"/>
</dbReference>
<dbReference type="GO" id="GO:0005886">
    <property type="term" value="C:plasma membrane"/>
    <property type="evidence" value="ECO:0007669"/>
    <property type="project" value="TreeGrafter"/>
</dbReference>
<dbReference type="Pfam" id="PF13927">
    <property type="entry name" value="Ig_3"/>
    <property type="match status" value="1"/>
</dbReference>
<proteinExistence type="predicted"/>